<dbReference type="InterPro" id="IPR028098">
    <property type="entry name" value="Glyco_trans_4-like_N"/>
</dbReference>
<evidence type="ECO:0000259" key="2">
    <source>
        <dbReference type="Pfam" id="PF13439"/>
    </source>
</evidence>
<feature type="domain" description="Glycosyl transferase family 1" evidence="1">
    <location>
        <begin position="216"/>
        <end position="375"/>
    </location>
</feature>
<evidence type="ECO:0000259" key="1">
    <source>
        <dbReference type="Pfam" id="PF00534"/>
    </source>
</evidence>
<keyword evidence="4" id="KW-1185">Reference proteome</keyword>
<evidence type="ECO:0000313" key="3">
    <source>
        <dbReference type="EMBL" id="MEA3572237.1"/>
    </source>
</evidence>
<gene>
    <name evidence="3" type="ORF">U9M73_20130</name>
</gene>
<dbReference type="EC" id="2.4.-.-" evidence="3"/>
<organism evidence="3 4">
    <name type="scientific">Paenibacillus phoenicis</name>
    <dbReference type="NCBI Taxonomy" id="554117"/>
    <lineage>
        <taxon>Bacteria</taxon>
        <taxon>Bacillati</taxon>
        <taxon>Bacillota</taxon>
        <taxon>Bacilli</taxon>
        <taxon>Bacillales</taxon>
        <taxon>Paenibacillaceae</taxon>
        <taxon>Paenibacillus</taxon>
    </lineage>
</organism>
<dbReference type="EMBL" id="JAYERP010000001">
    <property type="protein sequence ID" value="MEA3572237.1"/>
    <property type="molecule type" value="Genomic_DNA"/>
</dbReference>
<dbReference type="Pfam" id="PF00534">
    <property type="entry name" value="Glycos_transf_1"/>
    <property type="match status" value="1"/>
</dbReference>
<dbReference type="PANTHER" id="PTHR12526">
    <property type="entry name" value="GLYCOSYLTRANSFERASE"/>
    <property type="match status" value="1"/>
</dbReference>
<feature type="domain" description="Glycosyltransferase subfamily 4-like N-terminal" evidence="2">
    <location>
        <begin position="14"/>
        <end position="169"/>
    </location>
</feature>
<keyword evidence="3" id="KW-0808">Transferase</keyword>
<protein>
    <submittedName>
        <fullName evidence="3">Glycosyltransferase</fullName>
        <ecNumber evidence="3">2.4.-.-</ecNumber>
    </submittedName>
</protein>
<dbReference type="InterPro" id="IPR001296">
    <property type="entry name" value="Glyco_trans_1"/>
</dbReference>
<evidence type="ECO:0000313" key="4">
    <source>
        <dbReference type="Proteomes" id="UP001292216"/>
    </source>
</evidence>
<dbReference type="Proteomes" id="UP001292216">
    <property type="component" value="Unassembled WGS sequence"/>
</dbReference>
<keyword evidence="3" id="KW-0328">Glycosyltransferase</keyword>
<dbReference type="GO" id="GO:0016757">
    <property type="term" value="F:glycosyltransferase activity"/>
    <property type="evidence" value="ECO:0007669"/>
    <property type="project" value="UniProtKB-KW"/>
</dbReference>
<dbReference type="RefSeq" id="WP_323078821.1">
    <property type="nucleotide sequence ID" value="NZ_CBCSKM010000014.1"/>
</dbReference>
<proteinExistence type="predicted"/>
<accession>A0ABU5PR21</accession>
<dbReference type="SUPFAM" id="SSF53756">
    <property type="entry name" value="UDP-Glycosyltransferase/glycogen phosphorylase"/>
    <property type="match status" value="1"/>
</dbReference>
<name>A0ABU5PR21_9BACL</name>
<comment type="caution">
    <text evidence="3">The sequence shown here is derived from an EMBL/GenBank/DDBJ whole genome shotgun (WGS) entry which is preliminary data.</text>
</comment>
<reference evidence="3 4" key="1">
    <citation type="submission" date="2023-12" db="EMBL/GenBank/DDBJ databases">
        <title>Whole genome sequencing of Paenibacillus phoenicis isolated from the Phoenix Mars Lander spacecraft assembly facility.</title>
        <authorList>
            <person name="Garcia A."/>
            <person name="Venkateswaran K."/>
        </authorList>
    </citation>
    <scope>NUCLEOTIDE SEQUENCE [LARGE SCALE GENOMIC DNA]</scope>
    <source>
        <strain evidence="3 4">3PO2SA</strain>
    </source>
</reference>
<sequence>MKLLFVITGFDYAGAENQVLLLCRELRARDCEVRLVTMIPPVAYLEELKELGIEVVSLGMKKGVPDPRAICRLTSLIRRMRPDVVHSHLVHANILARVTRLFVRIPFLVCTAHNVNEGGWRRELLYRLTDPLGDLLTNVSQEAVRIYTERRIAPARKTRLMENGIDLSRFAEDPRQRRQLRAELGVEQGGACEAEERGEEVRAGTGGEGEQAVVESAGLPQEPFVWLAAGRFVPEKDYPAMLLAYAEARQRFANSVLWIAGIGPERPRIEQLAAELGLSAYVRILGIRTDMPALMQAADGFVLSSKWEGLPIVLLEACASRLPIVATAVGGNAEVVLDGVNGHLVPAAEPAALARAMEQVMALPPEERRAMGQRGWEHAAAHYDISRVTGKWIELYEQASGRKLPSARMLSKEAHKG</sequence>
<dbReference type="Pfam" id="PF13439">
    <property type="entry name" value="Glyco_transf_4"/>
    <property type="match status" value="1"/>
</dbReference>
<dbReference type="Gene3D" id="3.40.50.2000">
    <property type="entry name" value="Glycogen Phosphorylase B"/>
    <property type="match status" value="3"/>
</dbReference>